<keyword evidence="1" id="KW-0472">Membrane</keyword>
<evidence type="ECO:0000313" key="3">
    <source>
        <dbReference type="EMBL" id="QEC64943.1"/>
    </source>
</evidence>
<dbReference type="KEGG" id="mgin:FRZ54_21015"/>
<dbReference type="Gene3D" id="3.30.365.10">
    <property type="entry name" value="Aldehyde oxidase/xanthine dehydrogenase, molybdopterin binding domain"/>
    <property type="match status" value="4"/>
</dbReference>
<dbReference type="PIRSF" id="PIRSF036389">
    <property type="entry name" value="IOR_B"/>
    <property type="match status" value="1"/>
</dbReference>
<dbReference type="GO" id="GO:0016491">
    <property type="term" value="F:oxidoreductase activity"/>
    <property type="evidence" value="ECO:0007669"/>
    <property type="project" value="InterPro"/>
</dbReference>
<evidence type="ECO:0000313" key="4">
    <source>
        <dbReference type="Proteomes" id="UP000321479"/>
    </source>
</evidence>
<feature type="domain" description="Aldehyde oxidase/xanthine dehydrogenase a/b hammerhead" evidence="2">
    <location>
        <begin position="210"/>
        <end position="296"/>
    </location>
</feature>
<dbReference type="InterPro" id="IPR012368">
    <property type="entry name" value="OxRdtase_Mopterin-bd_su_IorB"/>
</dbReference>
<gene>
    <name evidence="3" type="ORF">FRZ54_21015</name>
</gene>
<dbReference type="PANTHER" id="PTHR47495">
    <property type="entry name" value="ALDEHYDE DEHYDROGENASE"/>
    <property type="match status" value="1"/>
</dbReference>
<dbReference type="InterPro" id="IPR037165">
    <property type="entry name" value="AldOxase/xan_DH_Mopterin-bd_sf"/>
</dbReference>
<dbReference type="SUPFAM" id="SSF56003">
    <property type="entry name" value="Molybdenum cofactor-binding domain"/>
    <property type="match status" value="2"/>
</dbReference>
<feature type="transmembrane region" description="Helical" evidence="1">
    <location>
        <begin position="12"/>
        <end position="30"/>
    </location>
</feature>
<dbReference type="InterPro" id="IPR008274">
    <property type="entry name" value="AldOxase/xan_DH_MoCoBD1"/>
</dbReference>
<dbReference type="Pfam" id="PF02738">
    <property type="entry name" value="MoCoBD_1"/>
    <property type="match status" value="1"/>
</dbReference>
<sequence length="723" mass="78633">MEEKTKINRRKFITISGIAGGALVLGYALLKETKLGELVNMSSVDAGSEFTPYIIIDRSGKITLMNPKAEMGQGTYQSVPALIAEELEVSLDQVTVKSTSGEAKFPDDQQMTGGSSSVNTNYLPLRTAGAAAKEMLVKAASDKWGVPVAECYAANAMVHHKPSGKSIGYGELAERASKLPVPKKPALKDPKDFRILGKSSPRNDIPLKVKGKAVFGIDADVPGMVYASIERCPVLGSKLVSFDDSDTFKIKGVTQVVKTDRIFFKNHYMGLAVIADNYWAALQGRKALKVTWDNQGLDKFNSKDYEQSLRELSKTEGLTAHKDGDFDAGYAHAAKKIEALYETPFVSHSPMEPMNCTAEWKDGKMEVWVSSQGAAWTRDEIAKALSIPKENVKVNMLFNGGGFGRRISQDFAVEAASIAKAVNKPVKLIWTREDDTSLGPFRPATFSAMKGGLSGDGKAVAFQHKVVSPSINATIMDKFDKTKVDEDMVEGISIQPYEIPNVRNAYVYSEIHLPLTWWRSVTASTVSFAHESFIDEMAAAAGKDPMAFRLGMLNKPSDSKKVLMKLKEVSHWDAPLPAGKARGVAQWNFFAGLCGHVVEVSRGKNNSVKVDKIYSVIDLGTVVNPENVRSQVEGGIVMALTAATKDAITFQNGKAVQSNFHNNRMLRIDEMPEIEVHILADGGPVIKGVGEPGLPPLAPALCNAVFALTGKRVRKLPFDLTNV</sequence>
<dbReference type="InterPro" id="IPR046867">
    <property type="entry name" value="AldOxase/xan_DH_MoCoBD2"/>
</dbReference>
<accession>A0A5B8V2B6</accession>
<dbReference type="SMART" id="SM01008">
    <property type="entry name" value="Ald_Xan_dh_C"/>
    <property type="match status" value="1"/>
</dbReference>
<dbReference type="RefSeq" id="WP_147033776.1">
    <property type="nucleotide sequence ID" value="NZ_CP042436.1"/>
</dbReference>
<evidence type="ECO:0000256" key="1">
    <source>
        <dbReference type="SAM" id="Phobius"/>
    </source>
</evidence>
<protein>
    <submittedName>
        <fullName evidence="3">Xanthine dehydrogenase family protein molybdopterin-binding subunit</fullName>
    </submittedName>
</protein>
<dbReference type="AlphaFoldDB" id="A0A5B8V2B6"/>
<dbReference type="Pfam" id="PF20256">
    <property type="entry name" value="MoCoBD_2"/>
    <property type="match status" value="2"/>
</dbReference>
<dbReference type="Gene3D" id="3.90.1170.50">
    <property type="entry name" value="Aldehyde oxidase/xanthine dehydrogenase, a/b hammerhead"/>
    <property type="match status" value="1"/>
</dbReference>
<keyword evidence="4" id="KW-1185">Reference proteome</keyword>
<dbReference type="InterPro" id="IPR052516">
    <property type="entry name" value="N-heterocyclic_Hydroxylase"/>
</dbReference>
<organism evidence="3 4">
    <name type="scientific">Mucilaginibacter ginsenosidivorans</name>
    <dbReference type="NCBI Taxonomy" id="398053"/>
    <lineage>
        <taxon>Bacteria</taxon>
        <taxon>Pseudomonadati</taxon>
        <taxon>Bacteroidota</taxon>
        <taxon>Sphingobacteriia</taxon>
        <taxon>Sphingobacteriales</taxon>
        <taxon>Sphingobacteriaceae</taxon>
        <taxon>Mucilaginibacter</taxon>
    </lineage>
</organism>
<keyword evidence="1" id="KW-1133">Transmembrane helix</keyword>
<evidence type="ECO:0000259" key="2">
    <source>
        <dbReference type="SMART" id="SM01008"/>
    </source>
</evidence>
<reference evidence="3 4" key="1">
    <citation type="journal article" date="2017" name="Curr. Microbiol.">
        <title>Mucilaginibacter ginsenosidivorans sp. nov., Isolated from Soil of Ginseng Field.</title>
        <authorList>
            <person name="Kim M.M."/>
            <person name="Siddiqi M.Z."/>
            <person name="Im W.T."/>
        </authorList>
    </citation>
    <scope>NUCLEOTIDE SEQUENCE [LARGE SCALE GENOMIC DNA]</scope>
    <source>
        <strain evidence="3 4">Gsoil 3017</strain>
    </source>
</reference>
<dbReference type="PANTHER" id="PTHR47495:SF2">
    <property type="entry name" value="ALDEHYDE DEHYDROGENASE"/>
    <property type="match status" value="1"/>
</dbReference>
<proteinExistence type="predicted"/>
<keyword evidence="1" id="KW-0812">Transmembrane</keyword>
<dbReference type="InterPro" id="IPR000674">
    <property type="entry name" value="Ald_Oxase/Xan_DH_a/b"/>
</dbReference>
<dbReference type="Proteomes" id="UP000321479">
    <property type="component" value="Chromosome"/>
</dbReference>
<dbReference type="OrthoDB" id="9767994at2"/>
<name>A0A5B8V2B6_9SPHI</name>
<dbReference type="EMBL" id="CP042436">
    <property type="protein sequence ID" value="QEC64943.1"/>
    <property type="molecule type" value="Genomic_DNA"/>
</dbReference>